<feature type="region of interest" description="Disordered" evidence="1">
    <location>
        <begin position="174"/>
        <end position="223"/>
    </location>
</feature>
<feature type="domain" description="VanZ-like" evidence="3">
    <location>
        <begin position="30"/>
        <end position="146"/>
    </location>
</feature>
<reference evidence="4" key="1">
    <citation type="submission" date="2024-06" db="EMBL/GenBank/DDBJ databases">
        <title>Streptomyces sp. strain HUAS MG91 genome sequences.</title>
        <authorList>
            <person name="Mo P."/>
        </authorList>
    </citation>
    <scope>NUCLEOTIDE SEQUENCE</scope>
    <source>
        <strain evidence="4">HUAS MG91</strain>
    </source>
</reference>
<protein>
    <submittedName>
        <fullName evidence="4">VanZ family protein</fullName>
    </submittedName>
</protein>
<dbReference type="InterPro" id="IPR053150">
    <property type="entry name" value="Teicoplanin_resist-assoc"/>
</dbReference>
<feature type="transmembrane region" description="Helical" evidence="2">
    <location>
        <begin position="102"/>
        <end position="122"/>
    </location>
</feature>
<proteinExistence type="predicted"/>
<evidence type="ECO:0000313" key="4">
    <source>
        <dbReference type="EMBL" id="XCJ75394.1"/>
    </source>
</evidence>
<dbReference type="Pfam" id="PF04892">
    <property type="entry name" value="VanZ"/>
    <property type="match status" value="1"/>
</dbReference>
<dbReference type="EMBL" id="CP159534">
    <property type="protein sequence ID" value="XCJ75394.1"/>
    <property type="molecule type" value="Genomic_DNA"/>
</dbReference>
<keyword evidence="2" id="KW-1133">Transmembrane helix</keyword>
<dbReference type="InterPro" id="IPR006976">
    <property type="entry name" value="VanZ-like"/>
</dbReference>
<dbReference type="PANTHER" id="PTHR36834:SF1">
    <property type="entry name" value="INTEGRAL MEMBRANE PROTEIN"/>
    <property type="match status" value="1"/>
</dbReference>
<name>A0AAU8J4K2_9ACTN</name>
<keyword evidence="2" id="KW-0812">Transmembrane</keyword>
<evidence type="ECO:0000259" key="3">
    <source>
        <dbReference type="Pfam" id="PF04892"/>
    </source>
</evidence>
<evidence type="ECO:0000256" key="1">
    <source>
        <dbReference type="SAM" id="MobiDB-lite"/>
    </source>
</evidence>
<dbReference type="KEGG" id="stac:ABII15_37850"/>
<feature type="transmembrane region" description="Helical" evidence="2">
    <location>
        <begin position="20"/>
        <end position="41"/>
    </location>
</feature>
<organism evidence="4">
    <name type="scientific">Streptomyces tabacisoli</name>
    <dbReference type="NCBI Taxonomy" id="3156398"/>
    <lineage>
        <taxon>Bacteria</taxon>
        <taxon>Bacillati</taxon>
        <taxon>Actinomycetota</taxon>
        <taxon>Actinomycetes</taxon>
        <taxon>Kitasatosporales</taxon>
        <taxon>Streptomycetaceae</taxon>
        <taxon>Streptomyces</taxon>
    </lineage>
</organism>
<gene>
    <name evidence="4" type="ORF">ABII15_37850</name>
</gene>
<sequence>MEREPRLRRHTWGWKLARAFVMALGFVCMVAFAVALARATLVPSPASVSMTHTNLHPGSSIRLYFDQPDWRDTVKQVGGNIVLGVPFGFLLPVLFPRTRGLVRVVLMTALVMLTVETAQGLLVTGRAFDIDDVILNSAGAFLGYLVLGRRLGRALHPRRVRWWHPRRPEPVVAEERPAGLWRRKRSADSASGAEKPVASDTDQATTSKRARWTLPASLRAKRP</sequence>
<feature type="transmembrane region" description="Helical" evidence="2">
    <location>
        <begin position="77"/>
        <end position="95"/>
    </location>
</feature>
<feature type="transmembrane region" description="Helical" evidence="2">
    <location>
        <begin position="134"/>
        <end position="152"/>
    </location>
</feature>
<accession>A0AAU8J4K2</accession>
<dbReference type="PANTHER" id="PTHR36834">
    <property type="entry name" value="MEMBRANE PROTEIN-RELATED"/>
    <property type="match status" value="1"/>
</dbReference>
<keyword evidence="2" id="KW-0472">Membrane</keyword>
<evidence type="ECO:0000256" key="2">
    <source>
        <dbReference type="SAM" id="Phobius"/>
    </source>
</evidence>
<dbReference type="AlphaFoldDB" id="A0AAU8J4K2"/>